<keyword evidence="3" id="KW-0479">Metal-binding</keyword>
<dbReference type="PATRIC" id="fig|423471.3.peg.1180"/>
<sequence length="421" mass="48675">MILTFEYRIKPAQKQAECIDHWLELLRRHWNYALGQRLDWLRRTRCTIDRCSLISEPIGEITEKVNYYTQQSDLKQTKILFPDYKDIYCEVQQMNLQRLEKAWKRWLVPNKKGKRGGRPRFKKAGQLRSFSFSRVNHPKAVIKFFNNCIWTKKWGAIPVVVHRPIPDGFILKTATIVKKADGYYVCLTAEDDNIPNIIPIDNIKSAVGIDVGLKEFFTTSEGDTVAVKKIYRNRQNHLARQQRKLARKVKGSKNYDKQQKRIALTHQKIQRYRKDWHYKTAHWLVNNYDFIACEDLNIKGLVRTKLAKSILDVAWGNFLIKLEAVAVKRGVWFVKVSPHGTTVNCSSCGHKVPKTLSVRLHECPRCNLTMDRDENAAVNVLNKALQMHGVGLTLSACGGLVDGQPVKQETSEKEYVQLSLL</sequence>
<dbReference type="EMBL" id="AESD01000205">
    <property type="protein sequence ID" value="EHJ14039.1"/>
    <property type="molecule type" value="Genomic_DNA"/>
</dbReference>
<dbReference type="AlphaFoldDB" id="G5J195"/>
<keyword evidence="2" id="KW-0815">Transposition</keyword>
<feature type="domain" description="Cas12f1-like TNB" evidence="8">
    <location>
        <begin position="315"/>
        <end position="380"/>
    </location>
</feature>
<comment type="similarity">
    <text evidence="1">In the C-terminal section; belongs to the transposase 35 family.</text>
</comment>
<dbReference type="GO" id="GO:0003677">
    <property type="term" value="F:DNA binding"/>
    <property type="evidence" value="ECO:0007669"/>
    <property type="project" value="UniProtKB-KW"/>
</dbReference>
<evidence type="ECO:0000313" key="11">
    <source>
        <dbReference type="Proteomes" id="UP000003477"/>
    </source>
</evidence>
<dbReference type="GeneID" id="88765103"/>
<dbReference type="GO" id="GO:0006310">
    <property type="term" value="P:DNA recombination"/>
    <property type="evidence" value="ECO:0007669"/>
    <property type="project" value="UniProtKB-KW"/>
</dbReference>
<dbReference type="Pfam" id="PF12323">
    <property type="entry name" value="HTH_OrfB_IS605"/>
    <property type="match status" value="1"/>
</dbReference>
<evidence type="ECO:0000256" key="3">
    <source>
        <dbReference type="ARBA" id="ARBA00022723"/>
    </source>
</evidence>
<evidence type="ECO:0000256" key="4">
    <source>
        <dbReference type="ARBA" id="ARBA00022833"/>
    </source>
</evidence>
<evidence type="ECO:0000256" key="6">
    <source>
        <dbReference type="ARBA" id="ARBA00023172"/>
    </source>
</evidence>
<dbReference type="RefSeq" id="WP_007309741.1">
    <property type="nucleotide sequence ID" value="NZ_AESD01000205.1"/>
</dbReference>
<dbReference type="NCBIfam" id="NF040570">
    <property type="entry name" value="guided_TnpB"/>
    <property type="match status" value="1"/>
</dbReference>
<dbReference type="Pfam" id="PF07282">
    <property type="entry name" value="Cas12f1-like_TNB"/>
    <property type="match status" value="1"/>
</dbReference>
<feature type="domain" description="Probable transposase IS891/IS1136/IS1341" evidence="7">
    <location>
        <begin position="199"/>
        <end position="303"/>
    </location>
</feature>
<accession>G5J195</accession>
<dbReference type="InterPro" id="IPR021027">
    <property type="entry name" value="Transposase_put_HTH"/>
</dbReference>
<comment type="caution">
    <text evidence="10">The sequence shown here is derived from an EMBL/GenBank/DDBJ whole genome shotgun (WGS) entry which is preliminary data.</text>
</comment>
<keyword evidence="4" id="KW-0862">Zinc</keyword>
<dbReference type="InterPro" id="IPR051491">
    <property type="entry name" value="Recombinase/Transposase-rel"/>
</dbReference>
<evidence type="ECO:0000256" key="5">
    <source>
        <dbReference type="ARBA" id="ARBA00023125"/>
    </source>
</evidence>
<dbReference type="Proteomes" id="UP000003477">
    <property type="component" value="Unassembled WGS sequence"/>
</dbReference>
<reference evidence="10 11" key="1">
    <citation type="journal article" date="2011" name="Front. Microbiol.">
        <title>Two Strains of Crocosphaera watsonii with Highly Conserved Genomes are Distinguished by Strain-Specific Features.</title>
        <authorList>
            <person name="Bench S.R."/>
            <person name="Ilikchyan I.N."/>
            <person name="Tripp H.J."/>
            <person name="Zehr J.P."/>
        </authorList>
    </citation>
    <scope>NUCLEOTIDE SEQUENCE [LARGE SCALE GENOMIC DNA]</scope>
    <source>
        <strain evidence="10 11">WH 0003</strain>
    </source>
</reference>
<evidence type="ECO:0000259" key="7">
    <source>
        <dbReference type="Pfam" id="PF01385"/>
    </source>
</evidence>
<protein>
    <submittedName>
        <fullName evidence="10">Transposase, IS200/IS605 family</fullName>
    </submittedName>
</protein>
<dbReference type="GO" id="GO:0032196">
    <property type="term" value="P:transposition"/>
    <property type="evidence" value="ECO:0007669"/>
    <property type="project" value="UniProtKB-KW"/>
</dbReference>
<dbReference type="PANTHER" id="PTHR36172">
    <property type="match status" value="1"/>
</dbReference>
<dbReference type="InterPro" id="IPR001959">
    <property type="entry name" value="Transposase"/>
</dbReference>
<evidence type="ECO:0000256" key="1">
    <source>
        <dbReference type="ARBA" id="ARBA00008761"/>
    </source>
</evidence>
<dbReference type="PANTHER" id="PTHR36172:SF1">
    <property type="entry name" value="RESOLVASE-RELATED"/>
    <property type="match status" value="1"/>
</dbReference>
<gene>
    <name evidence="10" type="ORF">CWATWH0003_1279</name>
</gene>
<evidence type="ECO:0000313" key="10">
    <source>
        <dbReference type="EMBL" id="EHJ14039.1"/>
    </source>
</evidence>
<keyword evidence="6" id="KW-0233">DNA recombination</keyword>
<evidence type="ECO:0000259" key="8">
    <source>
        <dbReference type="Pfam" id="PF07282"/>
    </source>
</evidence>
<evidence type="ECO:0000256" key="2">
    <source>
        <dbReference type="ARBA" id="ARBA00022578"/>
    </source>
</evidence>
<dbReference type="InterPro" id="IPR010095">
    <property type="entry name" value="Cas12f1-like_TNB"/>
</dbReference>
<evidence type="ECO:0000259" key="9">
    <source>
        <dbReference type="Pfam" id="PF12323"/>
    </source>
</evidence>
<proteinExistence type="inferred from homology"/>
<organism evidence="10 11">
    <name type="scientific">Crocosphaera watsonii WH 0003</name>
    <dbReference type="NCBI Taxonomy" id="423471"/>
    <lineage>
        <taxon>Bacteria</taxon>
        <taxon>Bacillati</taxon>
        <taxon>Cyanobacteriota</taxon>
        <taxon>Cyanophyceae</taxon>
        <taxon>Oscillatoriophycideae</taxon>
        <taxon>Chroococcales</taxon>
        <taxon>Aphanothecaceae</taxon>
        <taxon>Crocosphaera</taxon>
    </lineage>
</organism>
<feature type="domain" description="Transposase putative helix-turn-helix" evidence="9">
    <location>
        <begin position="1"/>
        <end position="44"/>
    </location>
</feature>
<name>G5J195_CROWT</name>
<dbReference type="GO" id="GO:0046872">
    <property type="term" value="F:metal ion binding"/>
    <property type="evidence" value="ECO:0007669"/>
    <property type="project" value="UniProtKB-KW"/>
</dbReference>
<dbReference type="Pfam" id="PF01385">
    <property type="entry name" value="OrfB_IS605"/>
    <property type="match status" value="1"/>
</dbReference>
<keyword evidence="5" id="KW-0238">DNA-binding</keyword>